<keyword evidence="4" id="KW-1185">Reference proteome</keyword>
<gene>
    <name evidence="3" type="ORF">FHX34_102876</name>
</gene>
<dbReference type="RefSeq" id="WP_164465901.1">
    <property type="nucleotide sequence ID" value="NZ_VIWY01000002.1"/>
</dbReference>
<keyword evidence="2" id="KW-1133">Transmembrane helix</keyword>
<keyword evidence="2" id="KW-0472">Membrane</keyword>
<evidence type="ECO:0000313" key="4">
    <source>
        <dbReference type="Proteomes" id="UP000320239"/>
    </source>
</evidence>
<organism evidence="3 4">
    <name type="scientific">Actinoplanes teichomyceticus</name>
    <dbReference type="NCBI Taxonomy" id="1867"/>
    <lineage>
        <taxon>Bacteria</taxon>
        <taxon>Bacillati</taxon>
        <taxon>Actinomycetota</taxon>
        <taxon>Actinomycetes</taxon>
        <taxon>Micromonosporales</taxon>
        <taxon>Micromonosporaceae</taxon>
        <taxon>Actinoplanes</taxon>
    </lineage>
</organism>
<keyword evidence="2" id="KW-0812">Transmembrane</keyword>
<reference evidence="3 4" key="1">
    <citation type="submission" date="2019-06" db="EMBL/GenBank/DDBJ databases">
        <title>Sequencing the genomes of 1000 actinobacteria strains.</title>
        <authorList>
            <person name="Klenk H.-P."/>
        </authorList>
    </citation>
    <scope>NUCLEOTIDE SEQUENCE [LARGE SCALE GENOMIC DNA]</scope>
    <source>
        <strain evidence="3 4">DSM 43866</strain>
    </source>
</reference>
<protein>
    <submittedName>
        <fullName evidence="3">Uncharacterized protein</fullName>
    </submittedName>
</protein>
<feature type="region of interest" description="Disordered" evidence="1">
    <location>
        <begin position="1"/>
        <end position="22"/>
    </location>
</feature>
<evidence type="ECO:0000256" key="1">
    <source>
        <dbReference type="SAM" id="MobiDB-lite"/>
    </source>
</evidence>
<accession>A0A561WKG7</accession>
<dbReference type="AlphaFoldDB" id="A0A561WKG7"/>
<feature type="transmembrane region" description="Helical" evidence="2">
    <location>
        <begin position="42"/>
        <end position="65"/>
    </location>
</feature>
<comment type="caution">
    <text evidence="3">The sequence shown here is derived from an EMBL/GenBank/DDBJ whole genome shotgun (WGS) entry which is preliminary data.</text>
</comment>
<evidence type="ECO:0000256" key="2">
    <source>
        <dbReference type="SAM" id="Phobius"/>
    </source>
</evidence>
<name>A0A561WKG7_ACTTI</name>
<proteinExistence type="predicted"/>
<dbReference type="Proteomes" id="UP000320239">
    <property type="component" value="Unassembled WGS sequence"/>
</dbReference>
<sequence length="380" mass="40282">MRENDDRQQSFGLNENRTPDPAAVYAAVEELSRTPKRRRRGVQVAGGVAVGAGLLVGLVGVPAAFASEVSKPAHVNQVAATASAKDKAAPSPSASVSEEQARNAYFAAGYGLDEAEKLAKLWNITDLSATKAEAGRRLLAGQTLPIPPGSAPTDSEHDAQRAAFFDAGYGWDDAVKLAKLWKLADPGQAKVKAGAKLLAGQTLPIKPHANSEAQADKQVNAFFGAGYDYDDAVKLAKLWKTKTPYDAKVEAGKRLLAGKKLPIAPSAEKQEQARLDAYFAAGYGWDEAVKLAKLWKLADPGQAKVKAGAKLLAGQTLPIKPATPPAEPEEDKQVNAFFAAGYDYDDAVKLAKLWKTTSPYDAKVKAGAKLLAGQTLPIRP</sequence>
<evidence type="ECO:0000313" key="3">
    <source>
        <dbReference type="EMBL" id="TWG24323.1"/>
    </source>
</evidence>
<dbReference type="EMBL" id="VIWY01000002">
    <property type="protein sequence ID" value="TWG24323.1"/>
    <property type="molecule type" value="Genomic_DNA"/>
</dbReference>